<feature type="compositionally biased region" description="Low complexity" evidence="1">
    <location>
        <begin position="1"/>
        <end position="17"/>
    </location>
</feature>
<comment type="caution">
    <text evidence="2">The sequence shown here is derived from an EMBL/GenBank/DDBJ whole genome shotgun (WGS) entry which is preliminary data.</text>
</comment>
<reference evidence="2" key="1">
    <citation type="submission" date="2021-09" db="EMBL/GenBank/DDBJ databases">
        <authorList>
            <consortium name="AG Swart"/>
            <person name="Singh M."/>
            <person name="Singh A."/>
            <person name="Seah K."/>
            <person name="Emmerich C."/>
        </authorList>
    </citation>
    <scope>NUCLEOTIDE SEQUENCE</scope>
    <source>
        <strain evidence="2">ATCC30299</strain>
    </source>
</reference>
<dbReference type="EMBL" id="CAJZBQ010000005">
    <property type="protein sequence ID" value="CAG9312027.1"/>
    <property type="molecule type" value="Genomic_DNA"/>
</dbReference>
<protein>
    <submittedName>
        <fullName evidence="2">Uncharacterized protein</fullName>
    </submittedName>
</protein>
<feature type="region of interest" description="Disordered" evidence="1">
    <location>
        <begin position="1"/>
        <end position="24"/>
    </location>
</feature>
<organism evidence="2 3">
    <name type="scientific">Blepharisma stoltei</name>
    <dbReference type="NCBI Taxonomy" id="1481888"/>
    <lineage>
        <taxon>Eukaryota</taxon>
        <taxon>Sar</taxon>
        <taxon>Alveolata</taxon>
        <taxon>Ciliophora</taxon>
        <taxon>Postciliodesmatophora</taxon>
        <taxon>Heterotrichea</taxon>
        <taxon>Heterotrichida</taxon>
        <taxon>Blepharismidae</taxon>
        <taxon>Blepharisma</taxon>
    </lineage>
</organism>
<proteinExistence type="predicted"/>
<evidence type="ECO:0000256" key="1">
    <source>
        <dbReference type="SAM" id="MobiDB-lite"/>
    </source>
</evidence>
<evidence type="ECO:0000313" key="2">
    <source>
        <dbReference type="EMBL" id="CAG9312027.1"/>
    </source>
</evidence>
<name>A0AAU9IEY2_9CILI</name>
<dbReference type="AlphaFoldDB" id="A0AAU9IEY2"/>
<accession>A0AAU9IEY2</accession>
<sequence>MEDSSPSYSVSASRSQSQPLQTPSLEIQNSQDFFGLTPSPPNKNIELISNYSSSVYETLPILPLPTVTYLPPQSKMVFDRLIEDVNKRNHLKIKVKKFLLCREEEEIKSFRSPKRLTKGQVEDLYNRLLADQQKRQESQRLRQMMKECFIKESPKSVISKQKEEELLARLSGYAKKKKEWLEIMQEKKRELEDEEFERLQGFFQKKCRDPDLFERLSVPKSKPSSRSLSATRLNFVSPPRSPTVKAKKICLVSKKPIDKCISSARTQDTLDVSNSKSSSCESTVPLCVDAKPATPFSPKQAGLSHPCTPNPESTMRTWCTARVSLVSEDNKTESPKGKFTFLNVDDYLNNLKAKIKSEIAQAKNQSCLPREISPSLWKIFKLFPELEKKMKILPR</sequence>
<evidence type="ECO:0000313" key="3">
    <source>
        <dbReference type="Proteomes" id="UP001162131"/>
    </source>
</evidence>
<dbReference type="Proteomes" id="UP001162131">
    <property type="component" value="Unassembled WGS sequence"/>
</dbReference>
<keyword evidence="3" id="KW-1185">Reference proteome</keyword>
<gene>
    <name evidence="2" type="ORF">BSTOLATCC_MIC5285</name>
</gene>